<sequence length="184" mass="20127">MAHGLTILNAKPSVIASSFSMRLIPKIRIFSCGYDSVSVINDDFAVLDITTDRQIFSFYILNGPIATFYDTKLVNVSFSFSLSEVTTLDRKIPPGAEFILTSAGFATVNSSYNTLTQLSIDASDFRVTEKFRFIAAGGKKSYDLFLNSSDTKYATDVIASSLSLTITTDDPSHMPRCKIKVVSG</sequence>
<proteinExistence type="predicted"/>
<name>A0AAV5UEQ1_9BILA</name>
<reference evidence="1" key="1">
    <citation type="submission" date="2023-10" db="EMBL/GenBank/DDBJ databases">
        <title>Genome assembly of Pristionchus species.</title>
        <authorList>
            <person name="Yoshida K."/>
            <person name="Sommer R.J."/>
        </authorList>
    </citation>
    <scope>NUCLEOTIDE SEQUENCE</scope>
    <source>
        <strain evidence="1">RS0144</strain>
    </source>
</reference>
<gene>
    <name evidence="1" type="ORF">PENTCL1PPCAC_27593</name>
</gene>
<protein>
    <submittedName>
        <fullName evidence="1">Uncharacterized protein</fullName>
    </submittedName>
</protein>
<dbReference type="AlphaFoldDB" id="A0AAV5UEQ1"/>
<dbReference type="Proteomes" id="UP001432027">
    <property type="component" value="Unassembled WGS sequence"/>
</dbReference>
<dbReference type="EMBL" id="BTSX01000006">
    <property type="protein sequence ID" value="GMT05419.1"/>
    <property type="molecule type" value="Genomic_DNA"/>
</dbReference>
<comment type="caution">
    <text evidence="1">The sequence shown here is derived from an EMBL/GenBank/DDBJ whole genome shotgun (WGS) entry which is preliminary data.</text>
</comment>
<evidence type="ECO:0000313" key="1">
    <source>
        <dbReference type="EMBL" id="GMT05419.1"/>
    </source>
</evidence>
<evidence type="ECO:0000313" key="2">
    <source>
        <dbReference type="Proteomes" id="UP001432027"/>
    </source>
</evidence>
<organism evidence="1 2">
    <name type="scientific">Pristionchus entomophagus</name>
    <dbReference type="NCBI Taxonomy" id="358040"/>
    <lineage>
        <taxon>Eukaryota</taxon>
        <taxon>Metazoa</taxon>
        <taxon>Ecdysozoa</taxon>
        <taxon>Nematoda</taxon>
        <taxon>Chromadorea</taxon>
        <taxon>Rhabditida</taxon>
        <taxon>Rhabditina</taxon>
        <taxon>Diplogasteromorpha</taxon>
        <taxon>Diplogasteroidea</taxon>
        <taxon>Neodiplogasteridae</taxon>
        <taxon>Pristionchus</taxon>
    </lineage>
</organism>
<keyword evidence="2" id="KW-1185">Reference proteome</keyword>
<accession>A0AAV5UEQ1</accession>
<feature type="non-terminal residue" evidence="1">
    <location>
        <position position="184"/>
    </location>
</feature>